<evidence type="ECO:0000313" key="1">
    <source>
        <dbReference type="EMBL" id="QZE15896.1"/>
    </source>
</evidence>
<organism evidence="1 2">
    <name type="scientific">Halosquirtibacter laminarini</name>
    <dbReference type="NCBI Taxonomy" id="3374600"/>
    <lineage>
        <taxon>Bacteria</taxon>
        <taxon>Pseudomonadati</taxon>
        <taxon>Bacteroidota</taxon>
        <taxon>Bacteroidia</taxon>
        <taxon>Marinilabiliales</taxon>
        <taxon>Prolixibacteraceae</taxon>
        <taxon>Halosquirtibacter</taxon>
    </lineage>
</organism>
<accession>A0AC61NJJ7</accession>
<sequence length="91" mass="10199">MAKHDEIFVSLMGHPLIKANYNIIVKDDKNREDLNASSQGLDSFTYIEGRLNANHPDIPIINAVKLLVRSVEINKRGVDDAVSNLLRELNS</sequence>
<name>A0AC61NJJ7_9BACT</name>
<gene>
    <name evidence="1" type="ORF">K4L44_08705</name>
</gene>
<evidence type="ECO:0000313" key="2">
    <source>
        <dbReference type="Proteomes" id="UP000826212"/>
    </source>
</evidence>
<reference evidence="1" key="1">
    <citation type="submission" date="2021-08" db="EMBL/GenBank/DDBJ databases">
        <title>Novel anaerobic bacterium isolated from sea squirt in East Sea, Republic of Korea.</title>
        <authorList>
            <person name="Nguyen T.H."/>
            <person name="Li Z."/>
            <person name="Lee Y.-J."/>
            <person name="Ko J."/>
            <person name="Kim S.-G."/>
        </authorList>
    </citation>
    <scope>NUCLEOTIDE SEQUENCE</scope>
    <source>
        <strain evidence="1">KCTC 25031</strain>
    </source>
</reference>
<dbReference type="Proteomes" id="UP000826212">
    <property type="component" value="Chromosome"/>
</dbReference>
<proteinExistence type="predicted"/>
<dbReference type="EMBL" id="CP081303">
    <property type="protein sequence ID" value="QZE15896.1"/>
    <property type="molecule type" value="Genomic_DNA"/>
</dbReference>
<keyword evidence="2" id="KW-1185">Reference proteome</keyword>
<protein>
    <submittedName>
        <fullName evidence="1">Uncharacterized protein</fullName>
    </submittedName>
</protein>